<accession>A0ABS8E106</accession>
<protein>
    <recommendedName>
        <fullName evidence="5">Lipoprotein</fullName>
    </recommendedName>
</protein>
<proteinExistence type="predicted"/>
<evidence type="ECO:0000256" key="2">
    <source>
        <dbReference type="SAM" id="SignalP"/>
    </source>
</evidence>
<organism evidence="3 4">
    <name type="scientific">Streptomyces flavotricini</name>
    <dbReference type="NCBI Taxonomy" id="66888"/>
    <lineage>
        <taxon>Bacteria</taxon>
        <taxon>Bacillati</taxon>
        <taxon>Actinomycetota</taxon>
        <taxon>Actinomycetes</taxon>
        <taxon>Kitasatosporales</taxon>
        <taxon>Streptomycetaceae</taxon>
        <taxon>Streptomyces</taxon>
    </lineage>
</organism>
<dbReference type="RefSeq" id="WP_229335426.1">
    <property type="nucleotide sequence ID" value="NZ_JAINUL010000001.1"/>
</dbReference>
<name>A0ABS8E106_9ACTN</name>
<dbReference type="Proteomes" id="UP001520654">
    <property type="component" value="Unassembled WGS sequence"/>
</dbReference>
<keyword evidence="4" id="KW-1185">Reference proteome</keyword>
<feature type="chain" id="PRO_5046859538" description="Lipoprotein" evidence="2">
    <location>
        <begin position="27"/>
        <end position="190"/>
    </location>
</feature>
<evidence type="ECO:0008006" key="5">
    <source>
        <dbReference type="Google" id="ProtNLM"/>
    </source>
</evidence>
<evidence type="ECO:0000313" key="3">
    <source>
        <dbReference type="EMBL" id="MCC0094827.1"/>
    </source>
</evidence>
<reference evidence="3 4" key="1">
    <citation type="submission" date="2021-08" db="EMBL/GenBank/DDBJ databases">
        <title>Genomic Architecture of Streptomyces flavotricini NGL1 and Streptomyces erythrochromogenes HMS4 With Differential Plant Beneficial attributes and laccase production capabilities.</title>
        <authorList>
            <person name="Salwan R."/>
            <person name="Kaur R."/>
            <person name="Sharma V."/>
        </authorList>
    </citation>
    <scope>NUCLEOTIDE SEQUENCE [LARGE SCALE GENOMIC DNA]</scope>
    <source>
        <strain evidence="3 4">NGL1</strain>
    </source>
</reference>
<evidence type="ECO:0000256" key="1">
    <source>
        <dbReference type="SAM" id="MobiDB-lite"/>
    </source>
</evidence>
<feature type="compositionally biased region" description="Low complexity" evidence="1">
    <location>
        <begin position="158"/>
        <end position="167"/>
    </location>
</feature>
<dbReference type="EMBL" id="JAINUL010000001">
    <property type="protein sequence ID" value="MCC0094827.1"/>
    <property type="molecule type" value="Genomic_DNA"/>
</dbReference>
<gene>
    <name evidence="3" type="ORF">K7B10_08520</name>
</gene>
<comment type="caution">
    <text evidence="3">The sequence shown here is derived from an EMBL/GenBank/DDBJ whole genome shotgun (WGS) entry which is preliminary data.</text>
</comment>
<keyword evidence="2" id="KW-0732">Signal</keyword>
<feature type="signal peptide" evidence="2">
    <location>
        <begin position="1"/>
        <end position="26"/>
    </location>
</feature>
<sequence length="190" mass="18835">MPRSPRTAASAAAVALLATLLCGGCAARVAAGPQAPTDLSSSAAPAPATARPAPLQTIADALGCTPETTVDAEELREGACGSGQEGFRMATFTSEQGRQTWLTEAQMYGGTYLVGPTWVITAASAEALAGAHTRLGGTIQTVSGHGSSAHDPSHDPSSDPSSDPSQHPAHDASPGTSHAGGHDSPSPAAS</sequence>
<feature type="region of interest" description="Disordered" evidence="1">
    <location>
        <begin position="138"/>
        <end position="190"/>
    </location>
</feature>
<evidence type="ECO:0000313" key="4">
    <source>
        <dbReference type="Proteomes" id="UP001520654"/>
    </source>
</evidence>